<dbReference type="Proteomes" id="UP000193925">
    <property type="component" value="Chromosome AFERRI"/>
</dbReference>
<feature type="transmembrane region" description="Helical" evidence="8">
    <location>
        <begin position="478"/>
        <end position="500"/>
    </location>
</feature>
<keyword evidence="4" id="KW-1003">Cell membrane</keyword>
<evidence type="ECO:0000256" key="6">
    <source>
        <dbReference type="ARBA" id="ARBA00022989"/>
    </source>
</evidence>
<dbReference type="GO" id="GO:0005886">
    <property type="term" value="C:plasma membrane"/>
    <property type="evidence" value="ECO:0007669"/>
    <property type="project" value="UniProtKB-SubCell"/>
</dbReference>
<evidence type="ECO:0000259" key="9">
    <source>
        <dbReference type="PROSITE" id="PS50850"/>
    </source>
</evidence>
<dbReference type="EMBL" id="CCCS020000001">
    <property type="protein sequence ID" value="CDQ12341.1"/>
    <property type="molecule type" value="Genomic_DNA"/>
</dbReference>
<feature type="transmembrane region" description="Helical" evidence="8">
    <location>
        <begin position="214"/>
        <end position="232"/>
    </location>
</feature>
<evidence type="ECO:0000256" key="2">
    <source>
        <dbReference type="ARBA" id="ARBA00008537"/>
    </source>
</evidence>
<proteinExistence type="inferred from homology"/>
<dbReference type="Gene3D" id="1.20.1250.20">
    <property type="entry name" value="MFS general substrate transporter like domains"/>
    <property type="match status" value="1"/>
</dbReference>
<evidence type="ECO:0000256" key="3">
    <source>
        <dbReference type="ARBA" id="ARBA00022448"/>
    </source>
</evidence>
<feature type="transmembrane region" description="Helical" evidence="8">
    <location>
        <begin position="410"/>
        <end position="431"/>
    </location>
</feature>
<dbReference type="GO" id="GO:0022857">
    <property type="term" value="F:transmembrane transporter activity"/>
    <property type="evidence" value="ECO:0007669"/>
    <property type="project" value="InterPro"/>
</dbReference>
<feature type="transmembrane region" description="Helical" evidence="8">
    <location>
        <begin position="310"/>
        <end position="332"/>
    </location>
</feature>
<protein>
    <submittedName>
        <fullName evidence="10">Drug resistance transporter, EmrB/QacA subfamily</fullName>
    </submittedName>
</protein>
<evidence type="ECO:0000256" key="1">
    <source>
        <dbReference type="ARBA" id="ARBA00004651"/>
    </source>
</evidence>
<dbReference type="Pfam" id="PF07690">
    <property type="entry name" value="MFS_1"/>
    <property type="match status" value="1"/>
</dbReference>
<keyword evidence="7 8" id="KW-0472">Membrane</keyword>
<dbReference type="PROSITE" id="PS50850">
    <property type="entry name" value="MFS"/>
    <property type="match status" value="1"/>
</dbReference>
<reference evidence="11 12" key="3">
    <citation type="submission" date="2017-03" db="EMBL/GenBank/DDBJ databases">
        <authorList>
            <person name="Regsiter A."/>
            <person name="William W."/>
        </authorList>
    </citation>
    <scope>NUCLEOTIDE SEQUENCE [LARGE SCALE GENOMIC DNA]</scope>
    <source>
        <strain evidence="11">PRJEB5721</strain>
    </source>
</reference>
<feature type="transmembrane region" description="Helical" evidence="8">
    <location>
        <begin position="92"/>
        <end position="111"/>
    </location>
</feature>
<sequence>MQLPVTSSLHIAAPIPALNASMVILLNLVIGLGHILVAFNTGAYLPMIPHVAGSLGVNPAYADWTQANFFLAMALAFPTATWFLNRWGEMRSLLGAFLAFALASAICAQTTDYEWFLAARVAQGYAGGLTIPISLGVILRHYTPQRRNIGLSLWSIAAITPFTLGPTIGGWITDTLGWRWLFYLNIPIAILVALISAILLVGREAEHRHPPLDWPGLIFLLIALGALESALNSGEIISWWRSNTIIFLTITSIFALILFAFWEWHSTHPLLELRFLRRRNFLIGAIGLFLTALFFQGTMAIYIVEFQLTMGYSAWMVGLLLLPMAIFSKLSATLTQWFLNHIDARILGMTALLGFSAYSFWISSYNRTASFDELLWPQILVGMFLGGLFPPLVAIALSGLRGTAEMRGTAFLNLLRVCGQAMGIPIMATLWDRRLIFHEHFLTENNPSGKHFISTLMGHTILAKQIIYHAALLTFNEIFYIAAWGFLIVAGLLLLAKRVVFAEPDVRVRRALEELAEP</sequence>
<reference evidence="10" key="1">
    <citation type="submission" date="2014-03" db="EMBL/GenBank/DDBJ databases">
        <authorList>
            <person name="Genoscope - CEA"/>
        </authorList>
    </citation>
    <scope>NUCLEOTIDE SEQUENCE [LARGE SCALE GENOMIC DNA]</scope>
    <source>
        <strain evidence="10">CF27</strain>
    </source>
</reference>
<feature type="transmembrane region" description="Helical" evidence="8">
    <location>
        <begin position="117"/>
        <end position="139"/>
    </location>
</feature>
<evidence type="ECO:0000313" key="12">
    <source>
        <dbReference type="Proteomes" id="UP000193925"/>
    </source>
</evidence>
<feature type="transmembrane region" description="Helical" evidence="8">
    <location>
        <begin position="151"/>
        <end position="172"/>
    </location>
</feature>
<feature type="transmembrane region" description="Helical" evidence="8">
    <location>
        <begin position="244"/>
        <end position="262"/>
    </location>
</feature>
<dbReference type="AlphaFoldDB" id="A0A060UVH6"/>
<dbReference type="InterPro" id="IPR020846">
    <property type="entry name" value="MFS_dom"/>
</dbReference>
<keyword evidence="12" id="KW-1185">Reference proteome</keyword>
<dbReference type="InterPro" id="IPR036259">
    <property type="entry name" value="MFS_trans_sf"/>
</dbReference>
<accession>A0A060UVH6</accession>
<dbReference type="InterPro" id="IPR004638">
    <property type="entry name" value="EmrB-like"/>
</dbReference>
<feature type="transmembrane region" description="Helical" evidence="8">
    <location>
        <begin position="375"/>
        <end position="398"/>
    </location>
</feature>
<dbReference type="SUPFAM" id="SSF103473">
    <property type="entry name" value="MFS general substrate transporter"/>
    <property type="match status" value="1"/>
</dbReference>
<evidence type="ECO:0000313" key="11">
    <source>
        <dbReference type="EMBL" id="SMH65116.1"/>
    </source>
</evidence>
<feature type="transmembrane region" description="Helical" evidence="8">
    <location>
        <begin position="24"/>
        <end position="47"/>
    </location>
</feature>
<evidence type="ECO:0000256" key="7">
    <source>
        <dbReference type="ARBA" id="ARBA00023136"/>
    </source>
</evidence>
<dbReference type="PANTHER" id="PTHR42718:SF9">
    <property type="entry name" value="MAJOR FACILITATOR SUPERFAMILY MULTIDRUG TRANSPORTER MFSC"/>
    <property type="match status" value="1"/>
</dbReference>
<feature type="transmembrane region" description="Helical" evidence="8">
    <location>
        <begin position="67"/>
        <end position="85"/>
    </location>
</feature>
<name>A0A060UVH6_9PROT</name>
<dbReference type="PANTHER" id="PTHR42718">
    <property type="entry name" value="MAJOR FACILITATOR SUPERFAMILY MULTIDRUG TRANSPORTER MFSC"/>
    <property type="match status" value="1"/>
</dbReference>
<keyword evidence="5 8" id="KW-0812">Transmembrane</keyword>
<reference evidence="10" key="2">
    <citation type="submission" date="2014-07" db="EMBL/GenBank/DDBJ databases">
        <title>Initial genome analysis of the psychrotolerant acidophile Acidithiobacillus ferrivorans CF27: insights into iron and sulfur oxidation pathways and into biofilm formation.</title>
        <authorList>
            <person name="Talla E."/>
            <person name="Hedrich S."/>
            <person name="Mangenot S."/>
            <person name="Ji B."/>
            <person name="Johnson D.B."/>
            <person name="Barbe V."/>
            <person name="Bonnefoy V."/>
        </authorList>
    </citation>
    <scope>NUCLEOTIDE SEQUENCE [LARGE SCALE GENOMIC DNA]</scope>
    <source>
        <strain evidence="10">CF27</strain>
    </source>
</reference>
<dbReference type="EMBL" id="LT841305">
    <property type="protein sequence ID" value="SMH65116.1"/>
    <property type="molecule type" value="Genomic_DNA"/>
</dbReference>
<dbReference type="NCBIfam" id="TIGR00711">
    <property type="entry name" value="efflux_EmrB"/>
    <property type="match status" value="1"/>
</dbReference>
<feature type="domain" description="Major facilitator superfamily (MFS) profile" evidence="9">
    <location>
        <begin position="26"/>
        <end position="508"/>
    </location>
</feature>
<organism evidence="10">
    <name type="scientific">Acidithiobacillus ferrivorans</name>
    <dbReference type="NCBI Taxonomy" id="160808"/>
    <lineage>
        <taxon>Bacteria</taxon>
        <taxon>Pseudomonadati</taxon>
        <taxon>Pseudomonadota</taxon>
        <taxon>Acidithiobacillia</taxon>
        <taxon>Acidithiobacillales</taxon>
        <taxon>Acidithiobacillaceae</taxon>
        <taxon>Acidithiobacillus</taxon>
    </lineage>
</organism>
<evidence type="ECO:0000256" key="4">
    <source>
        <dbReference type="ARBA" id="ARBA00022475"/>
    </source>
</evidence>
<dbReference type="InterPro" id="IPR011701">
    <property type="entry name" value="MFS"/>
</dbReference>
<comment type="similarity">
    <text evidence="2">Belongs to the major facilitator superfamily. EmrB family.</text>
</comment>
<keyword evidence="6 8" id="KW-1133">Transmembrane helix</keyword>
<gene>
    <name evidence="10" type="ORF">AFERRI_10164</name>
    <name evidence="11" type="ORF">AFERRI_11151</name>
</gene>
<feature type="transmembrane region" description="Helical" evidence="8">
    <location>
        <begin position="344"/>
        <end position="363"/>
    </location>
</feature>
<evidence type="ECO:0000313" key="10">
    <source>
        <dbReference type="EMBL" id="CDQ12341.1"/>
    </source>
</evidence>
<feature type="transmembrane region" description="Helical" evidence="8">
    <location>
        <begin position="282"/>
        <end position="304"/>
    </location>
</feature>
<keyword evidence="3" id="KW-0813">Transport</keyword>
<feature type="transmembrane region" description="Helical" evidence="8">
    <location>
        <begin position="178"/>
        <end position="202"/>
    </location>
</feature>
<evidence type="ECO:0000256" key="8">
    <source>
        <dbReference type="SAM" id="Phobius"/>
    </source>
</evidence>
<evidence type="ECO:0000256" key="5">
    <source>
        <dbReference type="ARBA" id="ARBA00022692"/>
    </source>
</evidence>
<comment type="subcellular location">
    <subcellularLocation>
        <location evidence="1">Cell membrane</location>
        <topology evidence="1">Multi-pass membrane protein</topology>
    </subcellularLocation>
</comment>